<evidence type="ECO:0000259" key="6">
    <source>
        <dbReference type="PROSITE" id="PS50950"/>
    </source>
</evidence>
<keyword evidence="4 5" id="KW-0238">DNA-binding</keyword>
<keyword evidence="1" id="KW-0479">Metal-binding</keyword>
<evidence type="ECO:0000256" key="2">
    <source>
        <dbReference type="ARBA" id="ARBA00022771"/>
    </source>
</evidence>
<protein>
    <recommendedName>
        <fullName evidence="6">THAP-type domain-containing protein</fullName>
    </recommendedName>
</protein>
<dbReference type="GO" id="GO:0003677">
    <property type="term" value="F:DNA binding"/>
    <property type="evidence" value="ECO:0007669"/>
    <property type="project" value="UniProtKB-UniRule"/>
</dbReference>
<keyword evidence="2 5" id="KW-0863">Zinc-finger</keyword>
<evidence type="ECO:0000256" key="1">
    <source>
        <dbReference type="ARBA" id="ARBA00022723"/>
    </source>
</evidence>
<dbReference type="AlphaFoldDB" id="A0A921ZQM8"/>
<dbReference type="InterPro" id="IPR006612">
    <property type="entry name" value="THAP_Znf"/>
</dbReference>
<reference evidence="7" key="2">
    <citation type="submission" date="2020-12" db="EMBL/GenBank/DDBJ databases">
        <authorList>
            <person name="Kanost M."/>
        </authorList>
    </citation>
    <scope>NUCLEOTIDE SEQUENCE</scope>
</reference>
<dbReference type="Proteomes" id="UP000791440">
    <property type="component" value="Unassembled WGS sequence"/>
</dbReference>
<comment type="caution">
    <text evidence="7">The sequence shown here is derived from an EMBL/GenBank/DDBJ whole genome shotgun (WGS) entry which is preliminary data.</text>
</comment>
<name>A0A921ZQM8_MANSE</name>
<evidence type="ECO:0000256" key="5">
    <source>
        <dbReference type="PROSITE-ProRule" id="PRU00309"/>
    </source>
</evidence>
<dbReference type="GO" id="GO:0008270">
    <property type="term" value="F:zinc ion binding"/>
    <property type="evidence" value="ECO:0007669"/>
    <property type="project" value="UniProtKB-KW"/>
</dbReference>
<sequence>MGHKCSVPGSNTRGRGIKYYSVPFTNTKRWEAWLRLCLFLQNHTPTKREQIRFCYIHFIPEHIKQNLILKPNAILLLNIETTDKYKPTNSDLILEIQPTSSVTEAFIFKIFNPSEFNQPTLEQNCSTKQEIQISELSSTVSIHASLTETSRSTPTHFTPNIPRNTEYPICITPSTSTTVAVCNDQKFKTRSPVKHRLINRIR</sequence>
<evidence type="ECO:0000256" key="3">
    <source>
        <dbReference type="ARBA" id="ARBA00022833"/>
    </source>
</evidence>
<evidence type="ECO:0000313" key="7">
    <source>
        <dbReference type="EMBL" id="KAG6462432.1"/>
    </source>
</evidence>
<evidence type="ECO:0000256" key="4">
    <source>
        <dbReference type="ARBA" id="ARBA00023125"/>
    </source>
</evidence>
<dbReference type="PROSITE" id="PS50950">
    <property type="entry name" value="ZF_THAP"/>
    <property type="match status" value="1"/>
</dbReference>
<feature type="domain" description="THAP-type" evidence="6">
    <location>
        <begin position="1"/>
        <end position="78"/>
    </location>
</feature>
<proteinExistence type="predicted"/>
<organism evidence="7 8">
    <name type="scientific">Manduca sexta</name>
    <name type="common">Tobacco hawkmoth</name>
    <name type="synonym">Tobacco hornworm</name>
    <dbReference type="NCBI Taxonomy" id="7130"/>
    <lineage>
        <taxon>Eukaryota</taxon>
        <taxon>Metazoa</taxon>
        <taxon>Ecdysozoa</taxon>
        <taxon>Arthropoda</taxon>
        <taxon>Hexapoda</taxon>
        <taxon>Insecta</taxon>
        <taxon>Pterygota</taxon>
        <taxon>Neoptera</taxon>
        <taxon>Endopterygota</taxon>
        <taxon>Lepidoptera</taxon>
        <taxon>Glossata</taxon>
        <taxon>Ditrysia</taxon>
        <taxon>Bombycoidea</taxon>
        <taxon>Sphingidae</taxon>
        <taxon>Sphinginae</taxon>
        <taxon>Sphingini</taxon>
        <taxon>Manduca</taxon>
    </lineage>
</organism>
<keyword evidence="8" id="KW-1185">Reference proteome</keyword>
<dbReference type="EMBL" id="JH668844">
    <property type="protein sequence ID" value="KAG6462432.1"/>
    <property type="molecule type" value="Genomic_DNA"/>
</dbReference>
<reference evidence="7" key="1">
    <citation type="journal article" date="2016" name="Insect Biochem. Mol. Biol.">
        <title>Multifaceted biological insights from a draft genome sequence of the tobacco hornworm moth, Manduca sexta.</title>
        <authorList>
            <person name="Kanost M.R."/>
            <person name="Arrese E.L."/>
            <person name="Cao X."/>
            <person name="Chen Y.R."/>
            <person name="Chellapilla S."/>
            <person name="Goldsmith M.R."/>
            <person name="Grosse-Wilde E."/>
            <person name="Heckel D.G."/>
            <person name="Herndon N."/>
            <person name="Jiang H."/>
            <person name="Papanicolaou A."/>
            <person name="Qu J."/>
            <person name="Soulages J.L."/>
            <person name="Vogel H."/>
            <person name="Walters J."/>
            <person name="Waterhouse R.M."/>
            <person name="Ahn S.J."/>
            <person name="Almeida F.C."/>
            <person name="An C."/>
            <person name="Aqrawi P."/>
            <person name="Bretschneider A."/>
            <person name="Bryant W.B."/>
            <person name="Bucks S."/>
            <person name="Chao H."/>
            <person name="Chevignon G."/>
            <person name="Christen J.M."/>
            <person name="Clarke D.F."/>
            <person name="Dittmer N.T."/>
            <person name="Ferguson L.C.F."/>
            <person name="Garavelou S."/>
            <person name="Gordon K.H.J."/>
            <person name="Gunaratna R.T."/>
            <person name="Han Y."/>
            <person name="Hauser F."/>
            <person name="He Y."/>
            <person name="Heidel-Fischer H."/>
            <person name="Hirsh A."/>
            <person name="Hu Y."/>
            <person name="Jiang H."/>
            <person name="Kalra D."/>
            <person name="Klinner C."/>
            <person name="Konig C."/>
            <person name="Kovar C."/>
            <person name="Kroll A.R."/>
            <person name="Kuwar S.S."/>
            <person name="Lee S.L."/>
            <person name="Lehman R."/>
            <person name="Li K."/>
            <person name="Li Z."/>
            <person name="Liang H."/>
            <person name="Lovelace S."/>
            <person name="Lu Z."/>
            <person name="Mansfield J.H."/>
            <person name="McCulloch K.J."/>
            <person name="Mathew T."/>
            <person name="Morton B."/>
            <person name="Muzny D.M."/>
            <person name="Neunemann D."/>
            <person name="Ongeri F."/>
            <person name="Pauchet Y."/>
            <person name="Pu L.L."/>
            <person name="Pyrousis I."/>
            <person name="Rao X.J."/>
            <person name="Redding A."/>
            <person name="Roesel C."/>
            <person name="Sanchez-Gracia A."/>
            <person name="Schaack S."/>
            <person name="Shukla A."/>
            <person name="Tetreau G."/>
            <person name="Wang Y."/>
            <person name="Xiong G.H."/>
            <person name="Traut W."/>
            <person name="Walsh T.K."/>
            <person name="Worley K.C."/>
            <person name="Wu D."/>
            <person name="Wu W."/>
            <person name="Wu Y.Q."/>
            <person name="Zhang X."/>
            <person name="Zou Z."/>
            <person name="Zucker H."/>
            <person name="Briscoe A.D."/>
            <person name="Burmester T."/>
            <person name="Clem R.J."/>
            <person name="Feyereisen R."/>
            <person name="Grimmelikhuijzen C.J.P."/>
            <person name="Hamodrakas S.J."/>
            <person name="Hansson B.S."/>
            <person name="Huguet E."/>
            <person name="Jermiin L.S."/>
            <person name="Lan Q."/>
            <person name="Lehman H.K."/>
            <person name="Lorenzen M."/>
            <person name="Merzendorfer H."/>
            <person name="Michalopoulos I."/>
            <person name="Morton D.B."/>
            <person name="Muthukrishnan S."/>
            <person name="Oakeshott J.G."/>
            <person name="Palmer W."/>
            <person name="Park Y."/>
            <person name="Passarelli A.L."/>
            <person name="Rozas J."/>
            <person name="Schwartz L.M."/>
            <person name="Smith W."/>
            <person name="Southgate A."/>
            <person name="Vilcinskas A."/>
            <person name="Vogt R."/>
            <person name="Wang P."/>
            <person name="Werren J."/>
            <person name="Yu X.Q."/>
            <person name="Zhou J.J."/>
            <person name="Brown S.J."/>
            <person name="Scherer S.E."/>
            <person name="Richards S."/>
            <person name="Blissard G.W."/>
        </authorList>
    </citation>
    <scope>NUCLEOTIDE SEQUENCE</scope>
</reference>
<gene>
    <name evidence="7" type="ORF">O3G_MSEX013251</name>
</gene>
<keyword evidence="3" id="KW-0862">Zinc</keyword>
<evidence type="ECO:0000313" key="8">
    <source>
        <dbReference type="Proteomes" id="UP000791440"/>
    </source>
</evidence>
<accession>A0A921ZQM8</accession>